<evidence type="ECO:0000256" key="1">
    <source>
        <dbReference type="ARBA" id="ARBA00004173"/>
    </source>
</evidence>
<accession>A0A9W8UX54</accession>
<evidence type="ECO:0000256" key="3">
    <source>
        <dbReference type="ARBA" id="ARBA00004370"/>
    </source>
</evidence>
<name>A0A9W8UX54_9HYPO</name>
<dbReference type="GO" id="GO:0016020">
    <property type="term" value="C:membrane"/>
    <property type="evidence" value="ECO:0007669"/>
    <property type="project" value="UniProtKB-SubCell"/>
</dbReference>
<evidence type="ECO:0000256" key="5">
    <source>
        <dbReference type="ARBA" id="ARBA00023128"/>
    </source>
</evidence>
<dbReference type="GO" id="GO:0005739">
    <property type="term" value="C:mitochondrion"/>
    <property type="evidence" value="ECO:0007669"/>
    <property type="project" value="UniProtKB-SubCell"/>
</dbReference>
<dbReference type="PANTHER" id="PTHR48182:SF2">
    <property type="entry name" value="PROTEIN SERAC1"/>
    <property type="match status" value="1"/>
</dbReference>
<feature type="compositionally biased region" description="Low complexity" evidence="7">
    <location>
        <begin position="15"/>
        <end position="31"/>
    </location>
</feature>
<evidence type="ECO:0000256" key="2">
    <source>
        <dbReference type="ARBA" id="ARBA00004240"/>
    </source>
</evidence>
<evidence type="ECO:0000256" key="7">
    <source>
        <dbReference type="SAM" id="MobiDB-lite"/>
    </source>
</evidence>
<keyword evidence="4" id="KW-0256">Endoplasmic reticulum</keyword>
<reference evidence="8" key="1">
    <citation type="submission" date="2022-09" db="EMBL/GenBank/DDBJ databases">
        <title>Fusarium specimens isolated from Avocado Roots.</title>
        <authorList>
            <person name="Stajich J."/>
            <person name="Roper C."/>
            <person name="Heimlech-Rivalta G."/>
        </authorList>
    </citation>
    <scope>NUCLEOTIDE SEQUENCE</scope>
    <source>
        <strain evidence="8">A02</strain>
    </source>
</reference>
<dbReference type="GO" id="GO:0005783">
    <property type="term" value="C:endoplasmic reticulum"/>
    <property type="evidence" value="ECO:0007669"/>
    <property type="project" value="UniProtKB-SubCell"/>
</dbReference>
<protein>
    <submittedName>
        <fullName evidence="8">Uncharacterized protein</fullName>
    </submittedName>
</protein>
<feature type="region of interest" description="Disordered" evidence="7">
    <location>
        <begin position="265"/>
        <end position="294"/>
    </location>
</feature>
<evidence type="ECO:0000256" key="4">
    <source>
        <dbReference type="ARBA" id="ARBA00022824"/>
    </source>
</evidence>
<dbReference type="InterPro" id="IPR052374">
    <property type="entry name" value="SERAC1"/>
</dbReference>
<keyword evidence="9" id="KW-1185">Reference proteome</keyword>
<feature type="compositionally biased region" description="Basic and acidic residues" evidence="7">
    <location>
        <begin position="265"/>
        <end position="277"/>
    </location>
</feature>
<dbReference type="Proteomes" id="UP001152087">
    <property type="component" value="Unassembled WGS sequence"/>
</dbReference>
<comment type="subcellular location">
    <subcellularLocation>
        <location evidence="2">Endoplasmic reticulum</location>
    </subcellularLocation>
    <subcellularLocation>
        <location evidence="3">Membrane</location>
    </subcellularLocation>
    <subcellularLocation>
        <location evidence="1">Mitochondrion</location>
    </subcellularLocation>
</comment>
<feature type="region of interest" description="Disordered" evidence="7">
    <location>
        <begin position="13"/>
        <end position="55"/>
    </location>
</feature>
<evidence type="ECO:0000313" key="9">
    <source>
        <dbReference type="Proteomes" id="UP001152087"/>
    </source>
</evidence>
<evidence type="ECO:0000256" key="6">
    <source>
        <dbReference type="ARBA" id="ARBA00023136"/>
    </source>
</evidence>
<evidence type="ECO:0000313" key="8">
    <source>
        <dbReference type="EMBL" id="KAJ4180383.1"/>
    </source>
</evidence>
<dbReference type="PANTHER" id="PTHR48182">
    <property type="entry name" value="PROTEIN SERAC1"/>
    <property type="match status" value="1"/>
</dbReference>
<proteinExistence type="predicted"/>
<organism evidence="8 9">
    <name type="scientific">Fusarium falciforme</name>
    <dbReference type="NCBI Taxonomy" id="195108"/>
    <lineage>
        <taxon>Eukaryota</taxon>
        <taxon>Fungi</taxon>
        <taxon>Dikarya</taxon>
        <taxon>Ascomycota</taxon>
        <taxon>Pezizomycotina</taxon>
        <taxon>Sordariomycetes</taxon>
        <taxon>Hypocreomycetidae</taxon>
        <taxon>Hypocreales</taxon>
        <taxon>Nectriaceae</taxon>
        <taxon>Fusarium</taxon>
        <taxon>Fusarium solani species complex</taxon>
    </lineage>
</organism>
<gene>
    <name evidence="8" type="ORF">NW755_011878</name>
</gene>
<sequence length="294" mass="32479">MTLIGQTTQYMNSEAGSGAAHTPTATATASGSRDRSFKSFFRRSRPSPDTTPDVELQKPFWPEEFLAQDLREARVWTYGYNANVIEGLFQASNQNSVSQHGRDLAARLERDVDNEAIRRSEACRSRTQFIVFLGTPHRGSQYAGWGVIASNLASCALQNANKKVVQTLEVNSEVLDNIHEEFVKIVLETGLKIHSFQEGRGLSGVKGFSGKVVDDFSSKFDLPPTIQTVESIDADHSRMTKFSDKDDPGYCAVLGVLRQFVRSSPEPKTEQQVEARVEATTVTPAIEMDPRTSG</sequence>
<dbReference type="EMBL" id="JAOQAV010000049">
    <property type="protein sequence ID" value="KAJ4180383.1"/>
    <property type="molecule type" value="Genomic_DNA"/>
</dbReference>
<comment type="caution">
    <text evidence="8">The sequence shown here is derived from an EMBL/GenBank/DDBJ whole genome shotgun (WGS) entry which is preliminary data.</text>
</comment>
<dbReference type="AlphaFoldDB" id="A0A9W8UX54"/>
<keyword evidence="5" id="KW-0496">Mitochondrion</keyword>
<keyword evidence="6" id="KW-0472">Membrane</keyword>